<evidence type="ECO:0000259" key="7">
    <source>
        <dbReference type="Pfam" id="PF03710"/>
    </source>
</evidence>
<dbReference type="PANTHER" id="PTHR30621">
    <property type="entry name" value="GLUTAMINE SYNTHETASE ADENYLYLTRANSFERASE"/>
    <property type="match status" value="1"/>
</dbReference>
<dbReference type="PANTHER" id="PTHR30621:SF0">
    <property type="entry name" value="BIFUNCTIONAL GLUTAMINE SYNTHETASE ADENYLYLTRANSFERASE_ADENYLYL-REMOVING ENZYME"/>
    <property type="match status" value="1"/>
</dbReference>
<feature type="domain" description="PII-uridylyltransferase/Glutamine-synthetase adenylyltransferase" evidence="8">
    <location>
        <begin position="363"/>
        <end position="504"/>
    </location>
</feature>
<feature type="non-terminal residue" evidence="9">
    <location>
        <position position="532"/>
    </location>
</feature>
<dbReference type="GO" id="GO:0008882">
    <property type="term" value="F:[glutamate-ammonia-ligase] adenylyltransferase activity"/>
    <property type="evidence" value="ECO:0007669"/>
    <property type="project" value="UniProtKB-EC"/>
</dbReference>
<evidence type="ECO:0000259" key="8">
    <source>
        <dbReference type="Pfam" id="PF08335"/>
    </source>
</evidence>
<evidence type="ECO:0000256" key="1">
    <source>
        <dbReference type="ARBA" id="ARBA00022679"/>
    </source>
</evidence>
<dbReference type="SUPFAM" id="SSF81593">
    <property type="entry name" value="Nucleotidyltransferase substrate binding subunit/domain"/>
    <property type="match status" value="1"/>
</dbReference>
<evidence type="ECO:0000313" key="10">
    <source>
        <dbReference type="Proteomes" id="UP001165561"/>
    </source>
</evidence>
<keyword evidence="1 9" id="KW-0808">Transferase</keyword>
<keyword evidence="5" id="KW-0460">Magnesium</keyword>
<dbReference type="Gene3D" id="3.30.460.10">
    <property type="entry name" value="Beta Polymerase, domain 2"/>
    <property type="match status" value="1"/>
</dbReference>
<evidence type="ECO:0000256" key="6">
    <source>
        <dbReference type="ARBA" id="ARBA00023268"/>
    </source>
</evidence>
<reference evidence="9" key="1">
    <citation type="submission" date="2023-02" db="EMBL/GenBank/DDBJ databases">
        <title>Georgenia sp.10Sc9-8, isolated from a soil sample collected from the Taklamakan desert.</title>
        <authorList>
            <person name="Liu S."/>
        </authorList>
    </citation>
    <scope>NUCLEOTIDE SEQUENCE</scope>
    <source>
        <strain evidence="9">10Sc9-8</strain>
    </source>
</reference>
<evidence type="ECO:0000313" key="9">
    <source>
        <dbReference type="EMBL" id="MDD9206473.1"/>
    </source>
</evidence>
<dbReference type="CDD" id="cd05401">
    <property type="entry name" value="NT_GlnE_GlnD_like"/>
    <property type="match status" value="1"/>
</dbReference>
<keyword evidence="3" id="KW-0547">Nucleotide-binding</keyword>
<sequence>MARESSPRTRLIRLGFLDAGRAARLLEDPSLGPVLQRAERAGAPLPEALGRTADPDLALLALVRLVEASAGTGGEERLAAVLAEDGTHRRRLLAVLGASTALGDMLIARPGDVALLDERTGEVPVLELTPADERARALEAVGADPADAVPVATVAGDEGVATLRRTYRRRLLEITAADLTSPDPLAALPLVAAALSDIAAAALDAALAVVRAEVPDHARDVRLAVLGMGKTGGRELNYISDVDVVYVVAPAPGTDVEESALVAAGSRLASSLTRACAGPGAEPALWPLDANLRPEGKDGPLVRTVSSHRAYYERWAKTWEFQALLKARPVAGDLDLGEEYRAAVGPLVWTAVERENFVADAQAMRRRVEEHVPVAEAERQLKLGRGGLRDVEFTVQLLQLVHGRADDTIRSRTTLDALEQLTEAGYVAREAAAELDRCYRLLRVLEHRMQLYRLRRTHVVPTGEDDLRRLGRSIGADGVDGAESLERRWRSVRRQVRHLHEEIFYRPLLPATARLSAEDVSLAPNAARARLE</sequence>
<evidence type="ECO:0000256" key="2">
    <source>
        <dbReference type="ARBA" id="ARBA00022695"/>
    </source>
</evidence>
<dbReference type="SUPFAM" id="SSF81301">
    <property type="entry name" value="Nucleotidyltransferase"/>
    <property type="match status" value="1"/>
</dbReference>
<protein>
    <submittedName>
        <fullName evidence="9">Bifunctional [glutamine synthetase] adenylyltransferase/[glutamine synthetase]-adenylyl-L-tyrosine phosphorylase</fullName>
        <ecNumber evidence="9">2.7.7.42</ecNumber>
        <ecNumber evidence="9">2.7.7.89</ecNumber>
    </submittedName>
</protein>
<name>A0ABT5TXT5_9MICO</name>
<keyword evidence="10" id="KW-1185">Reference proteome</keyword>
<dbReference type="Gene3D" id="1.20.120.330">
    <property type="entry name" value="Nucleotidyltransferases domain 2"/>
    <property type="match status" value="1"/>
</dbReference>
<organism evidence="9 10">
    <name type="scientific">Georgenia halotolerans</name>
    <dbReference type="NCBI Taxonomy" id="3028317"/>
    <lineage>
        <taxon>Bacteria</taxon>
        <taxon>Bacillati</taxon>
        <taxon>Actinomycetota</taxon>
        <taxon>Actinomycetes</taxon>
        <taxon>Micrococcales</taxon>
        <taxon>Bogoriellaceae</taxon>
        <taxon>Georgenia</taxon>
    </lineage>
</organism>
<evidence type="ECO:0000256" key="3">
    <source>
        <dbReference type="ARBA" id="ARBA00022741"/>
    </source>
</evidence>
<dbReference type="EC" id="2.7.7.42" evidence="9"/>
<accession>A0ABT5TXT5</accession>
<keyword evidence="6" id="KW-0511">Multifunctional enzyme</keyword>
<dbReference type="GO" id="GO:0047388">
    <property type="term" value="F:[glutamine synthetase]-adenylyl-L-tyrosine phosphorylase activity"/>
    <property type="evidence" value="ECO:0007669"/>
    <property type="project" value="UniProtKB-EC"/>
</dbReference>
<keyword evidence="4" id="KW-0067">ATP-binding</keyword>
<dbReference type="InterPro" id="IPR013546">
    <property type="entry name" value="PII_UdlTrfase/GS_AdlTrfase"/>
</dbReference>
<evidence type="ECO:0000256" key="5">
    <source>
        <dbReference type="ARBA" id="ARBA00022842"/>
    </source>
</evidence>
<dbReference type="Proteomes" id="UP001165561">
    <property type="component" value="Unassembled WGS sequence"/>
</dbReference>
<dbReference type="Pfam" id="PF03710">
    <property type="entry name" value="GlnE"/>
    <property type="match status" value="1"/>
</dbReference>
<dbReference type="Pfam" id="PF08335">
    <property type="entry name" value="GlnD_UR_UTase"/>
    <property type="match status" value="1"/>
</dbReference>
<evidence type="ECO:0000256" key="4">
    <source>
        <dbReference type="ARBA" id="ARBA00022840"/>
    </source>
</evidence>
<proteinExistence type="predicted"/>
<feature type="domain" description="Glutamate-ammonia ligase adenylyltransferase repeated" evidence="7">
    <location>
        <begin position="91"/>
        <end position="339"/>
    </location>
</feature>
<dbReference type="InterPro" id="IPR043519">
    <property type="entry name" value="NT_sf"/>
</dbReference>
<dbReference type="NCBIfam" id="NF010707">
    <property type="entry name" value="PRK14109.1"/>
    <property type="match status" value="1"/>
</dbReference>
<comment type="caution">
    <text evidence="9">The sequence shown here is derived from an EMBL/GenBank/DDBJ whole genome shotgun (WGS) entry which is preliminary data.</text>
</comment>
<dbReference type="InterPro" id="IPR023057">
    <property type="entry name" value="GlnE"/>
</dbReference>
<dbReference type="EMBL" id="JARACI010000894">
    <property type="protein sequence ID" value="MDD9206473.1"/>
    <property type="molecule type" value="Genomic_DNA"/>
</dbReference>
<dbReference type="EC" id="2.7.7.89" evidence="9"/>
<gene>
    <name evidence="9" type="ORF">PU560_08315</name>
</gene>
<keyword evidence="2 9" id="KW-0548">Nucleotidyltransferase</keyword>
<dbReference type="InterPro" id="IPR005190">
    <property type="entry name" value="GlnE_rpt_dom"/>
</dbReference>